<protein>
    <submittedName>
        <fullName evidence="10">Putative transporter</fullName>
    </submittedName>
</protein>
<dbReference type="InterPro" id="IPR006037">
    <property type="entry name" value="RCK_C"/>
</dbReference>
<keyword evidence="3" id="KW-0813">Transport</keyword>
<evidence type="ECO:0000256" key="6">
    <source>
        <dbReference type="ARBA" id="ARBA00022989"/>
    </source>
</evidence>
<keyword evidence="7 8" id="KW-0472">Membrane</keyword>
<feature type="transmembrane region" description="Helical" evidence="8">
    <location>
        <begin position="497"/>
        <end position="517"/>
    </location>
</feature>
<evidence type="ECO:0000313" key="11">
    <source>
        <dbReference type="Proteomes" id="UP000284243"/>
    </source>
</evidence>
<dbReference type="AlphaFoldDB" id="A0A412TP41"/>
<dbReference type="PANTHER" id="PTHR30445">
    <property type="entry name" value="K(+)_H(+) ANTIPORTER SUBUNIT KHTT"/>
    <property type="match status" value="1"/>
</dbReference>
<comment type="subcellular location">
    <subcellularLocation>
        <location evidence="1">Cell membrane</location>
        <topology evidence="1">Multi-pass membrane protein</topology>
    </subcellularLocation>
</comment>
<reference evidence="10 11" key="1">
    <citation type="submission" date="2018-08" db="EMBL/GenBank/DDBJ databases">
        <title>A genome reference for cultivated species of the human gut microbiota.</title>
        <authorList>
            <person name="Zou Y."/>
            <person name="Xue W."/>
            <person name="Luo G."/>
        </authorList>
    </citation>
    <scope>NUCLEOTIDE SEQUENCE [LARGE SCALE GENOMIC DNA]</scope>
    <source>
        <strain evidence="10 11">AF16-14</strain>
    </source>
</reference>
<keyword evidence="4" id="KW-1003">Cell membrane</keyword>
<dbReference type="InterPro" id="IPR006512">
    <property type="entry name" value="YidE_YbjL"/>
</dbReference>
<dbReference type="PANTHER" id="PTHR30445:SF3">
    <property type="entry name" value="TRANSPORT PROTEIN YIDE-RELATED"/>
    <property type="match status" value="1"/>
</dbReference>
<gene>
    <name evidence="10" type="ORF">DWW57_11840</name>
</gene>
<evidence type="ECO:0000313" key="10">
    <source>
        <dbReference type="EMBL" id="RGU55602.1"/>
    </source>
</evidence>
<feature type="transmembrane region" description="Helical" evidence="8">
    <location>
        <begin position="436"/>
        <end position="456"/>
    </location>
</feature>
<feature type="transmembrane region" description="Helical" evidence="8">
    <location>
        <begin position="375"/>
        <end position="395"/>
    </location>
</feature>
<dbReference type="GO" id="GO:0008324">
    <property type="term" value="F:monoatomic cation transmembrane transporter activity"/>
    <property type="evidence" value="ECO:0007669"/>
    <property type="project" value="InterPro"/>
</dbReference>
<dbReference type="EMBL" id="QRYC01000016">
    <property type="protein sequence ID" value="RGU55602.1"/>
    <property type="molecule type" value="Genomic_DNA"/>
</dbReference>
<dbReference type="NCBIfam" id="TIGR01625">
    <property type="entry name" value="YidE_YbjL_dupl"/>
    <property type="match status" value="2"/>
</dbReference>
<evidence type="ECO:0000259" key="9">
    <source>
        <dbReference type="PROSITE" id="PS51202"/>
    </source>
</evidence>
<dbReference type="Proteomes" id="UP000284243">
    <property type="component" value="Unassembled WGS sequence"/>
</dbReference>
<feature type="domain" description="RCK C-terminal" evidence="9">
    <location>
        <begin position="191"/>
        <end position="273"/>
    </location>
</feature>
<comment type="similarity">
    <text evidence="2">Belongs to the AAE transporter (TC 2.A.81) family.</text>
</comment>
<proteinExistence type="inferred from homology"/>
<evidence type="ECO:0000256" key="7">
    <source>
        <dbReference type="ARBA" id="ARBA00023136"/>
    </source>
</evidence>
<dbReference type="GO" id="GO:0006813">
    <property type="term" value="P:potassium ion transport"/>
    <property type="evidence" value="ECO:0007669"/>
    <property type="project" value="InterPro"/>
</dbReference>
<dbReference type="Pfam" id="PF06826">
    <property type="entry name" value="Asp-Al_Ex"/>
    <property type="match status" value="2"/>
</dbReference>
<dbReference type="InterPro" id="IPR050144">
    <property type="entry name" value="AAE_transporter"/>
</dbReference>
<evidence type="ECO:0000256" key="4">
    <source>
        <dbReference type="ARBA" id="ARBA00022475"/>
    </source>
</evidence>
<evidence type="ECO:0000256" key="3">
    <source>
        <dbReference type="ARBA" id="ARBA00022448"/>
    </source>
</evidence>
<dbReference type="NCBIfam" id="NF003007">
    <property type="entry name" value="PRK03818.1"/>
    <property type="match status" value="1"/>
</dbReference>
<feature type="transmembrane region" description="Helical" evidence="8">
    <location>
        <begin position="468"/>
        <end position="490"/>
    </location>
</feature>
<dbReference type="GO" id="GO:0005886">
    <property type="term" value="C:plasma membrane"/>
    <property type="evidence" value="ECO:0007669"/>
    <property type="project" value="UniProtKB-SubCell"/>
</dbReference>
<dbReference type="Gene3D" id="3.30.70.1450">
    <property type="entry name" value="Regulator of K+ conductance, C-terminal domain"/>
    <property type="match status" value="2"/>
</dbReference>
<feature type="domain" description="RCK C-terminal" evidence="9">
    <location>
        <begin position="281"/>
        <end position="365"/>
    </location>
</feature>
<evidence type="ECO:0000256" key="5">
    <source>
        <dbReference type="ARBA" id="ARBA00022692"/>
    </source>
</evidence>
<feature type="transmembrane region" description="Helical" evidence="8">
    <location>
        <begin position="158"/>
        <end position="180"/>
    </location>
</feature>
<feature type="transmembrane region" description="Helical" evidence="8">
    <location>
        <begin position="529"/>
        <end position="552"/>
    </location>
</feature>
<dbReference type="InterPro" id="IPR036721">
    <property type="entry name" value="RCK_C_sf"/>
</dbReference>
<feature type="transmembrane region" description="Helical" evidence="8">
    <location>
        <begin position="401"/>
        <end position="424"/>
    </location>
</feature>
<name>A0A412TP41_9BACT</name>
<feature type="transmembrane region" description="Helical" evidence="8">
    <location>
        <begin position="38"/>
        <end position="57"/>
    </location>
</feature>
<organism evidence="10 11">
    <name type="scientific">Odoribacter splanchnicus</name>
    <dbReference type="NCBI Taxonomy" id="28118"/>
    <lineage>
        <taxon>Bacteria</taxon>
        <taxon>Pseudomonadati</taxon>
        <taxon>Bacteroidota</taxon>
        <taxon>Bacteroidia</taxon>
        <taxon>Bacteroidales</taxon>
        <taxon>Odoribacteraceae</taxon>
        <taxon>Odoribacter</taxon>
    </lineage>
</organism>
<evidence type="ECO:0000256" key="2">
    <source>
        <dbReference type="ARBA" id="ARBA00009854"/>
    </source>
</evidence>
<keyword evidence="6 8" id="KW-1133">Transmembrane helix</keyword>
<dbReference type="Pfam" id="PF02080">
    <property type="entry name" value="TrkA_C"/>
    <property type="match status" value="2"/>
</dbReference>
<accession>A0A412TP41</accession>
<feature type="transmembrane region" description="Helical" evidence="8">
    <location>
        <begin position="100"/>
        <end position="119"/>
    </location>
</feature>
<feature type="transmembrane region" description="Helical" evidence="8">
    <location>
        <begin position="69"/>
        <end position="88"/>
    </location>
</feature>
<dbReference type="RefSeq" id="WP_118160437.1">
    <property type="nucleotide sequence ID" value="NZ_JADNJC010000004.1"/>
</dbReference>
<sequence length="553" mass="59258">MEWINSILIEHSVIQAVVVIAMISALGLALGKISVYGVSLGVTFVFFAGIAAGHFGLSIDPQMLNYAESFGLIIFVYALGLQVGPGFFGSFRKGGMTLNMLAFAVILVGTAMTLGFHVVTGVSLPDMVGILSGAVTNTPALGAAQQTLKQMHIDAADPALGCAVTYPLGVVGVILAVIVLRKIFPRRTAETVVAEDKSKHTFIAGFEVRNPGIFGKNVKEVAHLAAHRFVISRLWRDGKVTIPTSDTVLLEGDRLLVITTEAEEESLRILFGEEEKVDWNKKDIDWNAIDSQLVSQRIVVSRSEINGKKLGSLRLRNHYGINISRIYRAGVQLLATPELVLQLGDKLTVVGEAAAISNVEKVLGNRIISLKEPNLIAVFVGIVLGLAVGAIPFSIPGVSFPVRLGIAGGPIIVGILMGAFGPRLHMITYTTRSANLMLRGLGLSIYLACLGLDAGVHFFETVFRPEGLLWVALGFTITFVPVVLVAVIALKLMKIDFGSLAGMLCGSMANPMALNYVNATVEGDNPAVSYATVYPLSMFIRVIFAQLILMLFL</sequence>
<comment type="caution">
    <text evidence="10">The sequence shown here is derived from an EMBL/GenBank/DDBJ whole genome shotgun (WGS) entry which is preliminary data.</text>
</comment>
<dbReference type="PROSITE" id="PS51202">
    <property type="entry name" value="RCK_C"/>
    <property type="match status" value="2"/>
</dbReference>
<evidence type="ECO:0000256" key="1">
    <source>
        <dbReference type="ARBA" id="ARBA00004651"/>
    </source>
</evidence>
<feature type="transmembrane region" description="Helical" evidence="8">
    <location>
        <begin position="12"/>
        <end position="31"/>
    </location>
</feature>
<dbReference type="SUPFAM" id="SSF116726">
    <property type="entry name" value="TrkA C-terminal domain-like"/>
    <property type="match status" value="2"/>
</dbReference>
<evidence type="ECO:0000256" key="8">
    <source>
        <dbReference type="SAM" id="Phobius"/>
    </source>
</evidence>
<keyword evidence="5 8" id="KW-0812">Transmembrane</keyword>